<sequence>MQKLSLNNLLIFQIMVDRLSHHIQHFVHCSLVLEQHRKLQPLHKLQVLCLK</sequence>
<evidence type="ECO:0000313" key="1">
    <source>
        <dbReference type="EMBL" id="VDP51961.1"/>
    </source>
</evidence>
<name>A0A183KE18_9TREM</name>
<reference evidence="1 2" key="2">
    <citation type="submission" date="2018-11" db="EMBL/GenBank/DDBJ databases">
        <authorList>
            <consortium name="Pathogen Informatics"/>
        </authorList>
    </citation>
    <scope>NUCLEOTIDE SEQUENCE [LARGE SCALE GENOMIC DNA]</scope>
    <source>
        <strain evidence="1">Dakar</strain>
        <strain evidence="2">Dakar, Senegal</strain>
    </source>
</reference>
<dbReference type="WBParaSite" id="SCUD_0001326401-mRNA-1">
    <property type="protein sequence ID" value="SCUD_0001326401-mRNA-1"/>
    <property type="gene ID" value="SCUD_0001326401"/>
</dbReference>
<keyword evidence="2" id="KW-1185">Reference proteome</keyword>
<proteinExistence type="predicted"/>
<dbReference type="AlphaFoldDB" id="A0A183KE18"/>
<accession>A0A183KE18</accession>
<dbReference type="Proteomes" id="UP000279833">
    <property type="component" value="Unassembled WGS sequence"/>
</dbReference>
<gene>
    <name evidence="1" type="ORF">SCUD_LOCUS13264</name>
</gene>
<evidence type="ECO:0000313" key="3">
    <source>
        <dbReference type="WBParaSite" id="SCUD_0001326401-mRNA-1"/>
    </source>
</evidence>
<protein>
    <submittedName>
        <fullName evidence="1 3">Uncharacterized protein</fullName>
    </submittedName>
</protein>
<evidence type="ECO:0000313" key="2">
    <source>
        <dbReference type="Proteomes" id="UP000279833"/>
    </source>
</evidence>
<dbReference type="EMBL" id="UZAK01035741">
    <property type="protein sequence ID" value="VDP51961.1"/>
    <property type="molecule type" value="Genomic_DNA"/>
</dbReference>
<organism evidence="3">
    <name type="scientific">Schistosoma curassoni</name>
    <dbReference type="NCBI Taxonomy" id="6186"/>
    <lineage>
        <taxon>Eukaryota</taxon>
        <taxon>Metazoa</taxon>
        <taxon>Spiralia</taxon>
        <taxon>Lophotrochozoa</taxon>
        <taxon>Platyhelminthes</taxon>
        <taxon>Trematoda</taxon>
        <taxon>Digenea</taxon>
        <taxon>Strigeidida</taxon>
        <taxon>Schistosomatoidea</taxon>
        <taxon>Schistosomatidae</taxon>
        <taxon>Schistosoma</taxon>
    </lineage>
</organism>
<reference evidence="3" key="1">
    <citation type="submission" date="2016-06" db="UniProtKB">
        <authorList>
            <consortium name="WormBaseParasite"/>
        </authorList>
    </citation>
    <scope>IDENTIFICATION</scope>
</reference>